<protein>
    <submittedName>
        <fullName evidence="1">Uncharacterized protein</fullName>
    </submittedName>
</protein>
<sequence length="101" mass="11633">MVGEEYEILGVDADDTGGPNSWGFSIEYLVVAQDKDRDLEILLKWMRTQEEPSHKDLYLESNASKAYWINREAFELIDGVLYVMEDSDKKLVFPASLREQA</sequence>
<dbReference type="EMBL" id="JAIWYP010000009">
    <property type="protein sequence ID" value="KAH3775397.1"/>
    <property type="molecule type" value="Genomic_DNA"/>
</dbReference>
<evidence type="ECO:0000313" key="2">
    <source>
        <dbReference type="Proteomes" id="UP000828390"/>
    </source>
</evidence>
<keyword evidence="2" id="KW-1185">Reference proteome</keyword>
<accession>A0A9D4EC16</accession>
<dbReference type="AlphaFoldDB" id="A0A9D4EC16"/>
<evidence type="ECO:0000313" key="1">
    <source>
        <dbReference type="EMBL" id="KAH3775397.1"/>
    </source>
</evidence>
<comment type="caution">
    <text evidence="1">The sequence shown here is derived from an EMBL/GenBank/DDBJ whole genome shotgun (WGS) entry which is preliminary data.</text>
</comment>
<reference evidence="1" key="1">
    <citation type="journal article" date="2019" name="bioRxiv">
        <title>The Genome of the Zebra Mussel, Dreissena polymorpha: A Resource for Invasive Species Research.</title>
        <authorList>
            <person name="McCartney M.A."/>
            <person name="Auch B."/>
            <person name="Kono T."/>
            <person name="Mallez S."/>
            <person name="Zhang Y."/>
            <person name="Obille A."/>
            <person name="Becker A."/>
            <person name="Abrahante J.E."/>
            <person name="Garbe J."/>
            <person name="Badalamenti J.P."/>
            <person name="Herman A."/>
            <person name="Mangelson H."/>
            <person name="Liachko I."/>
            <person name="Sullivan S."/>
            <person name="Sone E.D."/>
            <person name="Koren S."/>
            <person name="Silverstein K.A.T."/>
            <person name="Beckman K.B."/>
            <person name="Gohl D.M."/>
        </authorList>
    </citation>
    <scope>NUCLEOTIDE SEQUENCE</scope>
    <source>
        <strain evidence="1">Duluth1</strain>
        <tissue evidence="1">Whole animal</tissue>
    </source>
</reference>
<dbReference type="Proteomes" id="UP000828390">
    <property type="component" value="Unassembled WGS sequence"/>
</dbReference>
<gene>
    <name evidence="1" type="ORF">DPMN_176799</name>
</gene>
<reference evidence="1" key="2">
    <citation type="submission" date="2020-11" db="EMBL/GenBank/DDBJ databases">
        <authorList>
            <person name="McCartney M.A."/>
            <person name="Auch B."/>
            <person name="Kono T."/>
            <person name="Mallez S."/>
            <person name="Becker A."/>
            <person name="Gohl D.M."/>
            <person name="Silverstein K.A.T."/>
            <person name="Koren S."/>
            <person name="Bechman K.B."/>
            <person name="Herman A."/>
            <person name="Abrahante J.E."/>
            <person name="Garbe J."/>
        </authorList>
    </citation>
    <scope>NUCLEOTIDE SEQUENCE</scope>
    <source>
        <strain evidence="1">Duluth1</strain>
        <tissue evidence="1">Whole animal</tissue>
    </source>
</reference>
<organism evidence="1 2">
    <name type="scientific">Dreissena polymorpha</name>
    <name type="common">Zebra mussel</name>
    <name type="synonym">Mytilus polymorpha</name>
    <dbReference type="NCBI Taxonomy" id="45954"/>
    <lineage>
        <taxon>Eukaryota</taxon>
        <taxon>Metazoa</taxon>
        <taxon>Spiralia</taxon>
        <taxon>Lophotrochozoa</taxon>
        <taxon>Mollusca</taxon>
        <taxon>Bivalvia</taxon>
        <taxon>Autobranchia</taxon>
        <taxon>Heteroconchia</taxon>
        <taxon>Euheterodonta</taxon>
        <taxon>Imparidentia</taxon>
        <taxon>Neoheterodontei</taxon>
        <taxon>Myida</taxon>
        <taxon>Dreissenoidea</taxon>
        <taxon>Dreissenidae</taxon>
        <taxon>Dreissena</taxon>
    </lineage>
</organism>
<name>A0A9D4EC16_DREPO</name>
<proteinExistence type="predicted"/>